<comment type="catalytic activity">
    <reaction evidence="1">
        <text>ATP + protein L-histidine = ADP + protein N-phospho-L-histidine.</text>
        <dbReference type="EC" id="2.7.13.3"/>
    </reaction>
</comment>
<dbReference type="SUPFAM" id="SSF47384">
    <property type="entry name" value="Homodimeric domain of signal transducing histidine kinase"/>
    <property type="match status" value="1"/>
</dbReference>
<dbReference type="eggNOG" id="COG2202">
    <property type="taxonomic scope" value="Bacteria"/>
</dbReference>
<sequence>MKADMACGDRLLGIVLDSLPIPVFYKDGQGRYLSCNSAFEDFFGMPRRQLAGTVVADVFDRDSARLFHEMDLRLYRNPGRQVYECRIADFRGHQRDVVVHNATFPHSGGNETGIVGAILDVTELKTAEKSLAGATSLFHRLFDAIPDLLSVVDRDMRIVYSNWHGGHEYVAEQIRSRTPFCYDAYYPGQGEPCDPCHLLEVFRTGRSLITEKHNPHVGYQEIHAFPVRDESGAIVMAAEYLRDITARKEAEHALRQANHMLEAIINASPLAIAAFDTDVRLTLWNDAAEAMFDWKKEEVLSKPYPIIPEDRMEEVRNNIRLMHEGEVCRSLETRRKRKDGSLVDVSLSTAVMCGPDGAVIGYMSIMSDISERKQAVQALKESEERFRRIFEEDEDAALVLTPGTFSIVDANVAAVRLSGYSRRELRKNTPALFLGAEEFARFGETFGALGGESPSHGRPRRIDRMDVVDRNGKQMVTAVRGRVFTSQGIPYLYCTFRDITEQLSIREERRGFEEKLMQANKMAALGTLASGIAHEINNPNNYILSSTQFLLEAWKDIEWILLEYGRDNGDYTLGGLPDAEAIAVIPQLLASLQEGSGRIRNIVENLKSFARQEDRPCDAMVDVNVAVRAAMNLLGNQIHKHTDSFVCDLDEGVPSVQGSMQQIEQVVINLTMNALQSLPYKKCGVFIRTFHDRETRQVVIQVRDQGRGIPPELRKRIMEPFFTTKQERGGTGLGLSICCSIVKKHRGTLDCQPSAEGGTVFSVRLPASGAV</sequence>
<dbReference type="PRINTS" id="PR00344">
    <property type="entry name" value="BCTRLSENSOR"/>
</dbReference>
<keyword evidence="6 12" id="KW-0418">Kinase</keyword>
<feature type="domain" description="PAS" evidence="10">
    <location>
        <begin position="382"/>
        <end position="425"/>
    </location>
</feature>
<dbReference type="AlphaFoldDB" id="A1AKZ1"/>
<dbReference type="HOGENOM" id="CLU_000445_114_39_7"/>
<dbReference type="Pfam" id="PF00989">
    <property type="entry name" value="PAS"/>
    <property type="match status" value="1"/>
</dbReference>
<dbReference type="InterPro" id="IPR036890">
    <property type="entry name" value="HATPase_C_sf"/>
</dbReference>
<keyword evidence="4" id="KW-0808">Transferase</keyword>
<evidence type="ECO:0000259" key="10">
    <source>
        <dbReference type="PROSITE" id="PS50112"/>
    </source>
</evidence>
<feature type="domain" description="Histidine kinase" evidence="9">
    <location>
        <begin position="531"/>
        <end position="769"/>
    </location>
</feature>
<gene>
    <name evidence="12" type="ordered locus">Ppro_0377</name>
</gene>
<accession>A1AKZ1</accession>
<evidence type="ECO:0000256" key="1">
    <source>
        <dbReference type="ARBA" id="ARBA00000085"/>
    </source>
</evidence>
<evidence type="ECO:0000259" key="9">
    <source>
        <dbReference type="PROSITE" id="PS50109"/>
    </source>
</evidence>
<feature type="domain" description="PAC" evidence="11">
    <location>
        <begin position="203"/>
        <end position="256"/>
    </location>
</feature>
<evidence type="ECO:0000256" key="4">
    <source>
        <dbReference type="ARBA" id="ARBA00022679"/>
    </source>
</evidence>
<dbReference type="PROSITE" id="PS50112">
    <property type="entry name" value="PAS"/>
    <property type="match status" value="3"/>
</dbReference>
<protein>
    <recommendedName>
        <fullName evidence="2">histidine kinase</fullName>
        <ecNumber evidence="2">2.7.13.3</ecNumber>
    </recommendedName>
</protein>
<dbReference type="InterPro" id="IPR001610">
    <property type="entry name" value="PAC"/>
</dbReference>
<evidence type="ECO:0000313" key="13">
    <source>
        <dbReference type="Proteomes" id="UP000006732"/>
    </source>
</evidence>
<keyword evidence="5" id="KW-0547">Nucleotide-binding</keyword>
<dbReference type="CDD" id="cd00082">
    <property type="entry name" value="HisKA"/>
    <property type="match status" value="1"/>
</dbReference>
<dbReference type="EMBL" id="CP000482">
    <property type="protein sequence ID" value="ABK98011.1"/>
    <property type="molecule type" value="Genomic_DNA"/>
</dbReference>
<keyword evidence="8" id="KW-0902">Two-component regulatory system</keyword>
<dbReference type="InterPro" id="IPR003594">
    <property type="entry name" value="HATPase_dom"/>
</dbReference>
<dbReference type="Gene3D" id="3.30.450.20">
    <property type="entry name" value="PAS domain"/>
    <property type="match status" value="4"/>
</dbReference>
<keyword evidence="13" id="KW-1185">Reference proteome</keyword>
<dbReference type="OrthoDB" id="9779002at2"/>
<dbReference type="Pfam" id="PF02518">
    <property type="entry name" value="HATPase_c"/>
    <property type="match status" value="1"/>
</dbReference>
<evidence type="ECO:0000259" key="11">
    <source>
        <dbReference type="PROSITE" id="PS50113"/>
    </source>
</evidence>
<dbReference type="InterPro" id="IPR005467">
    <property type="entry name" value="His_kinase_dom"/>
</dbReference>
<organism evidence="12 13">
    <name type="scientific">Pelobacter propionicus (strain DSM 2379 / NBRC 103807 / OttBd1)</name>
    <dbReference type="NCBI Taxonomy" id="338966"/>
    <lineage>
        <taxon>Bacteria</taxon>
        <taxon>Pseudomonadati</taxon>
        <taxon>Thermodesulfobacteriota</taxon>
        <taxon>Desulfuromonadia</taxon>
        <taxon>Desulfuromonadales</taxon>
        <taxon>Desulfuromonadaceae</taxon>
        <taxon>Pelobacter</taxon>
    </lineage>
</organism>
<dbReference type="InterPro" id="IPR013767">
    <property type="entry name" value="PAS_fold"/>
</dbReference>
<dbReference type="PANTHER" id="PTHR43065">
    <property type="entry name" value="SENSOR HISTIDINE KINASE"/>
    <property type="match status" value="1"/>
</dbReference>
<dbReference type="InterPro" id="IPR013656">
    <property type="entry name" value="PAS_4"/>
</dbReference>
<dbReference type="Pfam" id="PF13426">
    <property type="entry name" value="PAS_9"/>
    <property type="match status" value="1"/>
</dbReference>
<feature type="domain" description="PAC" evidence="11">
    <location>
        <begin position="329"/>
        <end position="381"/>
    </location>
</feature>
<evidence type="ECO:0000256" key="7">
    <source>
        <dbReference type="ARBA" id="ARBA00022840"/>
    </source>
</evidence>
<feature type="domain" description="PAS" evidence="10">
    <location>
        <begin position="8"/>
        <end position="79"/>
    </location>
</feature>
<dbReference type="SMART" id="SM00387">
    <property type="entry name" value="HATPase_c"/>
    <property type="match status" value="1"/>
</dbReference>
<keyword evidence="3" id="KW-0597">Phosphoprotein</keyword>
<dbReference type="CDD" id="cd00130">
    <property type="entry name" value="PAS"/>
    <property type="match status" value="3"/>
</dbReference>
<dbReference type="GO" id="GO:0006355">
    <property type="term" value="P:regulation of DNA-templated transcription"/>
    <property type="evidence" value="ECO:0007669"/>
    <property type="project" value="InterPro"/>
</dbReference>
<evidence type="ECO:0000256" key="6">
    <source>
        <dbReference type="ARBA" id="ARBA00022777"/>
    </source>
</evidence>
<feature type="domain" description="PAS" evidence="10">
    <location>
        <begin position="257"/>
        <end position="326"/>
    </location>
</feature>
<dbReference type="PROSITE" id="PS50113">
    <property type="entry name" value="PAC"/>
    <property type="match status" value="3"/>
</dbReference>
<dbReference type="GO" id="GO:0000155">
    <property type="term" value="F:phosphorelay sensor kinase activity"/>
    <property type="evidence" value="ECO:0007669"/>
    <property type="project" value="InterPro"/>
</dbReference>
<dbReference type="InterPro" id="IPR000700">
    <property type="entry name" value="PAS-assoc_C"/>
</dbReference>
<evidence type="ECO:0000256" key="8">
    <source>
        <dbReference type="ARBA" id="ARBA00023012"/>
    </source>
</evidence>
<dbReference type="SMART" id="SM00086">
    <property type="entry name" value="PAC"/>
    <property type="match status" value="3"/>
</dbReference>
<dbReference type="InterPro" id="IPR036097">
    <property type="entry name" value="HisK_dim/P_sf"/>
</dbReference>
<dbReference type="InterPro" id="IPR035965">
    <property type="entry name" value="PAS-like_dom_sf"/>
</dbReference>
<dbReference type="InterPro" id="IPR004358">
    <property type="entry name" value="Sig_transdc_His_kin-like_C"/>
</dbReference>
<evidence type="ECO:0000256" key="2">
    <source>
        <dbReference type="ARBA" id="ARBA00012438"/>
    </source>
</evidence>
<dbReference type="KEGG" id="ppd:Ppro_0377"/>
<dbReference type="PROSITE" id="PS50109">
    <property type="entry name" value="HIS_KIN"/>
    <property type="match status" value="1"/>
</dbReference>
<dbReference type="EC" id="2.7.13.3" evidence="2"/>
<dbReference type="RefSeq" id="WP_011734325.1">
    <property type="nucleotide sequence ID" value="NC_008609.1"/>
</dbReference>
<dbReference type="SMART" id="SM00091">
    <property type="entry name" value="PAS"/>
    <property type="match status" value="4"/>
</dbReference>
<dbReference type="NCBIfam" id="TIGR00229">
    <property type="entry name" value="sensory_box"/>
    <property type="match status" value="3"/>
</dbReference>
<name>A1AKZ1_PELPD</name>
<dbReference type="InterPro" id="IPR003661">
    <property type="entry name" value="HisK_dim/P_dom"/>
</dbReference>
<dbReference type="GO" id="GO:0005524">
    <property type="term" value="F:ATP binding"/>
    <property type="evidence" value="ECO:0007669"/>
    <property type="project" value="UniProtKB-KW"/>
</dbReference>
<dbReference type="SUPFAM" id="SSF55874">
    <property type="entry name" value="ATPase domain of HSP90 chaperone/DNA topoisomerase II/histidine kinase"/>
    <property type="match status" value="1"/>
</dbReference>
<dbReference type="eggNOG" id="COG3829">
    <property type="taxonomic scope" value="Bacteria"/>
</dbReference>
<dbReference type="Pfam" id="PF08448">
    <property type="entry name" value="PAS_4"/>
    <property type="match status" value="2"/>
</dbReference>
<evidence type="ECO:0000256" key="3">
    <source>
        <dbReference type="ARBA" id="ARBA00022553"/>
    </source>
</evidence>
<keyword evidence="7" id="KW-0067">ATP-binding</keyword>
<dbReference type="PANTHER" id="PTHR43065:SF42">
    <property type="entry name" value="TWO-COMPONENT SENSOR PPRA"/>
    <property type="match status" value="1"/>
</dbReference>
<evidence type="ECO:0000313" key="12">
    <source>
        <dbReference type="EMBL" id="ABK98011.1"/>
    </source>
</evidence>
<dbReference type="SUPFAM" id="SSF55785">
    <property type="entry name" value="PYP-like sensor domain (PAS domain)"/>
    <property type="match status" value="4"/>
</dbReference>
<dbReference type="STRING" id="338966.Ppro_0377"/>
<evidence type="ECO:0000256" key="5">
    <source>
        <dbReference type="ARBA" id="ARBA00022741"/>
    </source>
</evidence>
<dbReference type="Gene3D" id="3.30.565.10">
    <property type="entry name" value="Histidine kinase-like ATPase, C-terminal domain"/>
    <property type="match status" value="1"/>
</dbReference>
<dbReference type="Gene3D" id="1.10.287.130">
    <property type="match status" value="1"/>
</dbReference>
<dbReference type="InterPro" id="IPR000014">
    <property type="entry name" value="PAS"/>
</dbReference>
<dbReference type="Proteomes" id="UP000006732">
    <property type="component" value="Chromosome"/>
</dbReference>
<reference evidence="12 13" key="1">
    <citation type="submission" date="2006-10" db="EMBL/GenBank/DDBJ databases">
        <title>Complete sequence of chromosome of Pelobacter propionicus DSM 2379.</title>
        <authorList>
            <consortium name="US DOE Joint Genome Institute"/>
            <person name="Copeland A."/>
            <person name="Lucas S."/>
            <person name="Lapidus A."/>
            <person name="Barry K."/>
            <person name="Detter J.C."/>
            <person name="Glavina del Rio T."/>
            <person name="Hammon N."/>
            <person name="Israni S."/>
            <person name="Dalin E."/>
            <person name="Tice H."/>
            <person name="Pitluck S."/>
            <person name="Saunders E."/>
            <person name="Brettin T."/>
            <person name="Bruce D."/>
            <person name="Han C."/>
            <person name="Tapia R."/>
            <person name="Schmutz J."/>
            <person name="Larimer F."/>
            <person name="Land M."/>
            <person name="Hauser L."/>
            <person name="Kyrpides N."/>
            <person name="Kim E."/>
            <person name="Lovley D."/>
            <person name="Richardson P."/>
        </authorList>
    </citation>
    <scope>NUCLEOTIDE SEQUENCE [LARGE SCALE GENOMIC DNA]</scope>
    <source>
        <strain evidence="13">DSM 2379 / NBRC 103807 / OttBd1</strain>
    </source>
</reference>
<feature type="domain" description="PAC" evidence="11">
    <location>
        <begin position="81"/>
        <end position="133"/>
    </location>
</feature>
<dbReference type="eggNOG" id="COG4191">
    <property type="taxonomic scope" value="Bacteria"/>
</dbReference>
<proteinExistence type="predicted"/>